<dbReference type="EMBL" id="CAXHTA020000004">
    <property type="protein sequence ID" value="CAL5220508.1"/>
    <property type="molecule type" value="Genomic_DNA"/>
</dbReference>
<feature type="compositionally biased region" description="Polar residues" evidence="2">
    <location>
        <begin position="761"/>
        <end position="775"/>
    </location>
</feature>
<dbReference type="InterPro" id="IPR008266">
    <property type="entry name" value="Tyr_kinase_AS"/>
</dbReference>
<feature type="compositionally biased region" description="Polar residues" evidence="2">
    <location>
        <begin position="260"/>
        <end position="276"/>
    </location>
</feature>
<dbReference type="Gene3D" id="1.10.510.10">
    <property type="entry name" value="Transferase(Phosphotransferase) domain 1"/>
    <property type="match status" value="1"/>
</dbReference>
<keyword evidence="1" id="KW-0067">ATP-binding</keyword>
<protein>
    <submittedName>
        <fullName evidence="4">G2539 protein</fullName>
    </submittedName>
</protein>
<dbReference type="Gene3D" id="3.30.200.20">
    <property type="entry name" value="Phosphorylase Kinase, domain 1"/>
    <property type="match status" value="1"/>
</dbReference>
<dbReference type="Gene3D" id="3.30.450.40">
    <property type="match status" value="1"/>
</dbReference>
<feature type="compositionally biased region" description="Basic and acidic residues" evidence="2">
    <location>
        <begin position="228"/>
        <end position="244"/>
    </location>
</feature>
<organism evidence="4 5">
    <name type="scientific">Coccomyxa viridis</name>
    <dbReference type="NCBI Taxonomy" id="1274662"/>
    <lineage>
        <taxon>Eukaryota</taxon>
        <taxon>Viridiplantae</taxon>
        <taxon>Chlorophyta</taxon>
        <taxon>core chlorophytes</taxon>
        <taxon>Trebouxiophyceae</taxon>
        <taxon>Trebouxiophyceae incertae sedis</taxon>
        <taxon>Coccomyxaceae</taxon>
        <taxon>Coccomyxa</taxon>
    </lineage>
</organism>
<evidence type="ECO:0000256" key="1">
    <source>
        <dbReference type="PROSITE-ProRule" id="PRU10141"/>
    </source>
</evidence>
<dbReference type="PROSITE" id="PS00109">
    <property type="entry name" value="PROTEIN_KINASE_TYR"/>
    <property type="match status" value="1"/>
</dbReference>
<keyword evidence="1" id="KW-0547">Nucleotide-binding</keyword>
<dbReference type="PANTHER" id="PTHR44329">
    <property type="entry name" value="SERINE/THREONINE-PROTEIN KINASE TNNI3K-RELATED"/>
    <property type="match status" value="1"/>
</dbReference>
<gene>
    <name evidence="4" type="primary">g2539</name>
    <name evidence="4" type="ORF">VP750_LOCUS2167</name>
</gene>
<feature type="binding site" evidence="1">
    <location>
        <position position="815"/>
    </location>
    <ligand>
        <name>ATP</name>
        <dbReference type="ChEBI" id="CHEBI:30616"/>
    </ligand>
</feature>
<feature type="domain" description="Protein kinase" evidence="3">
    <location>
        <begin position="788"/>
        <end position="1108"/>
    </location>
</feature>
<evidence type="ECO:0000256" key="2">
    <source>
        <dbReference type="SAM" id="MobiDB-lite"/>
    </source>
</evidence>
<dbReference type="InterPro" id="IPR011009">
    <property type="entry name" value="Kinase-like_dom_sf"/>
</dbReference>
<dbReference type="Proteomes" id="UP001497392">
    <property type="component" value="Unassembled WGS sequence"/>
</dbReference>
<dbReference type="InterPro" id="IPR000719">
    <property type="entry name" value="Prot_kinase_dom"/>
</dbReference>
<dbReference type="Pfam" id="PF07714">
    <property type="entry name" value="PK_Tyr_Ser-Thr"/>
    <property type="match status" value="2"/>
</dbReference>
<comment type="caution">
    <text evidence="4">The sequence shown here is derived from an EMBL/GenBank/DDBJ whole genome shotgun (WGS) entry which is preliminary data.</text>
</comment>
<sequence length="1110" mass="119645">MGSSLSCLCARPEGKVTGSERCCRRSDCSCCEPSEEATGCYKTDCIGSTDVKLLDGGGPLETAVLSECSPAQWTELRAAQLDWQSSHAQQDLYAQASAQAFASSRQALQAFARLSVAPTQASEAAALSLIRVPLGSSPPILQRVSSSSSGECAPAEGLHAALSAPANNLHSLSQLCHELPISQIMQGSHHLHGPQEVRADPAFGSSGSLQSSTQPPQQERIRGCGPDRSQHGSERSSSRADRSQHGISRAASQAAELNERSSSGMHQQAQQSLFSSQDEKDTGRASTVPPSPFCQPPPPRRSISYSNVTAQISGNSCCSGGASSSGQEPRMAPQFSTAFLSDQNPLSSMSSPFGGWAPMLEPRALEGAAAAECLESSQRAGPLASPFFCSEPPMRSDSEPMPMSFPGGSSRRAPVVYRPPDPKACPPSSAVSNIGDIHKELQVEFLMQLVCTVLQCDVAMLTLLDSSQMLVMRNGHLESKEETEASTLPAIWPQLPISRSCDTVVVSDVNHDDRIPAGFGEMLGIRFFCVKPLCSAVCRRVGTLCIGAMEPREFGGAQIGILNNLSELMMREIETASERAVQRQQSKKLLAAMDLYQDAFMIVDTTVRKWRILHLNLMAANEIGVPREDAKDAIFWDMFEVRNPHTGELAEPWVPCEAAASRRQKFVLHKVRVSHAGTERLLTMRFRPACQEMQDNATSAGLPLAQPGRPYYFVEVSEVPAKSASPLHALPPRAMYTRTSQIASPRVQTPRAVCPVLDMQSGPSQSSMLTGSPGSERSMPDAIPFQGLELGYVLGRGAFGSVFKGTYNGKPVAVKIIVDNDQARVKDGLPVEAHITAGLNHRNVVRTIAHAWRPLVSHVSASMSVWDSAGSNAVGPFTACNEGETWLLLELCDKGTLQEAIISGFFKQSTPALPVIEESPDKQRAEEPKAGSDAEPPVRMDAILSTAMEVANGMSYLHARSIVHGDLTGSNVLLQECLETPHGFTAKVADFGLSREMQSTVIETRTCGTITHMPPELLSDDVVSKAADVYAFGVLMWELYHGVRAWDGLNHAQVIHAVAIMNTGLEFTPGCPASYHKLSQRCMSKEAAERPTFEEVVAQLHCLQAEYVTQ</sequence>
<reference evidence="4 5" key="1">
    <citation type="submission" date="2024-06" db="EMBL/GenBank/DDBJ databases">
        <authorList>
            <person name="Kraege A."/>
            <person name="Thomma B."/>
        </authorList>
    </citation>
    <scope>NUCLEOTIDE SEQUENCE [LARGE SCALE GENOMIC DNA]</scope>
</reference>
<dbReference type="PROSITE" id="PS00107">
    <property type="entry name" value="PROTEIN_KINASE_ATP"/>
    <property type="match status" value="1"/>
</dbReference>
<dbReference type="InterPro" id="IPR001245">
    <property type="entry name" value="Ser-Thr/Tyr_kinase_cat_dom"/>
</dbReference>
<dbReference type="SUPFAM" id="SSF56112">
    <property type="entry name" value="Protein kinase-like (PK-like)"/>
    <property type="match status" value="1"/>
</dbReference>
<dbReference type="InterPro" id="IPR051681">
    <property type="entry name" value="Ser/Thr_Kinases-Pseudokinases"/>
</dbReference>
<feature type="region of interest" description="Disordered" evidence="2">
    <location>
        <begin position="188"/>
        <end position="304"/>
    </location>
</feature>
<evidence type="ECO:0000313" key="4">
    <source>
        <dbReference type="EMBL" id="CAL5220508.1"/>
    </source>
</evidence>
<proteinExistence type="predicted"/>
<feature type="compositionally biased region" description="Polar residues" evidence="2">
    <location>
        <begin position="205"/>
        <end position="217"/>
    </location>
</feature>
<accession>A0ABP1FKM3</accession>
<feature type="compositionally biased region" description="Pro residues" evidence="2">
    <location>
        <begin position="289"/>
        <end position="300"/>
    </location>
</feature>
<name>A0ABP1FKM3_9CHLO</name>
<feature type="region of interest" description="Disordered" evidence="2">
    <location>
        <begin position="758"/>
        <end position="778"/>
    </location>
</feature>
<dbReference type="PROSITE" id="PS50011">
    <property type="entry name" value="PROTEIN_KINASE_DOM"/>
    <property type="match status" value="1"/>
</dbReference>
<dbReference type="SUPFAM" id="SSF55781">
    <property type="entry name" value="GAF domain-like"/>
    <property type="match status" value="1"/>
</dbReference>
<evidence type="ECO:0000259" key="3">
    <source>
        <dbReference type="PROSITE" id="PS50011"/>
    </source>
</evidence>
<dbReference type="InterPro" id="IPR017441">
    <property type="entry name" value="Protein_kinase_ATP_BS"/>
</dbReference>
<dbReference type="InterPro" id="IPR029016">
    <property type="entry name" value="GAF-like_dom_sf"/>
</dbReference>
<dbReference type="PANTHER" id="PTHR44329:SF214">
    <property type="entry name" value="PROTEIN KINASE DOMAIN-CONTAINING PROTEIN"/>
    <property type="match status" value="1"/>
</dbReference>
<evidence type="ECO:0000313" key="5">
    <source>
        <dbReference type="Proteomes" id="UP001497392"/>
    </source>
</evidence>
<keyword evidence="5" id="KW-1185">Reference proteome</keyword>